<dbReference type="EMBL" id="JAAGMP010000895">
    <property type="protein sequence ID" value="NEC20511.1"/>
    <property type="molecule type" value="Genomic_DNA"/>
</dbReference>
<sequence length="96" mass="10700">MTAELMGIDIAQGGAVALLTLVVLMVLTGRLVPRRTYDDLLKERDTWREAHTVSEAARTSERDQTKELLELSRTSAHALQALPRVGLEEDSEVDIR</sequence>
<protein>
    <submittedName>
        <fullName evidence="2">Uncharacterized protein</fullName>
    </submittedName>
</protein>
<accession>A0A7K3RZ69</accession>
<feature type="transmembrane region" description="Helical" evidence="1">
    <location>
        <begin position="12"/>
        <end position="32"/>
    </location>
</feature>
<dbReference type="RefSeq" id="WP_164204266.1">
    <property type="nucleotide sequence ID" value="NZ_JAAGMP010000895.1"/>
</dbReference>
<keyword evidence="1" id="KW-0812">Transmembrane</keyword>
<reference evidence="2 3" key="1">
    <citation type="submission" date="2020-01" db="EMBL/GenBank/DDBJ databases">
        <title>Insect and environment-associated Actinomycetes.</title>
        <authorList>
            <person name="Currrie C."/>
            <person name="Chevrette M."/>
            <person name="Carlson C."/>
            <person name="Stubbendieck R."/>
            <person name="Wendt-Pienkowski E."/>
        </authorList>
    </citation>
    <scope>NUCLEOTIDE SEQUENCE [LARGE SCALE GENOMIC DNA]</scope>
    <source>
        <strain evidence="2 3">SID7590</strain>
    </source>
</reference>
<evidence type="ECO:0000256" key="1">
    <source>
        <dbReference type="SAM" id="Phobius"/>
    </source>
</evidence>
<dbReference type="AlphaFoldDB" id="A0A7K3RZ69"/>
<proteinExistence type="predicted"/>
<dbReference type="Proteomes" id="UP000469670">
    <property type="component" value="Unassembled WGS sequence"/>
</dbReference>
<evidence type="ECO:0000313" key="3">
    <source>
        <dbReference type="Proteomes" id="UP000469670"/>
    </source>
</evidence>
<name>A0A7K3RZ69_9ACTN</name>
<keyword evidence="1" id="KW-1133">Transmembrane helix</keyword>
<comment type="caution">
    <text evidence="2">The sequence shown here is derived from an EMBL/GenBank/DDBJ whole genome shotgun (WGS) entry which is preliminary data.</text>
</comment>
<organism evidence="2 3">
    <name type="scientific">Streptomyces parvus</name>
    <dbReference type="NCBI Taxonomy" id="66428"/>
    <lineage>
        <taxon>Bacteria</taxon>
        <taxon>Bacillati</taxon>
        <taxon>Actinomycetota</taxon>
        <taxon>Actinomycetes</taxon>
        <taxon>Kitasatosporales</taxon>
        <taxon>Streptomycetaceae</taxon>
        <taxon>Streptomyces</taxon>
    </lineage>
</organism>
<evidence type="ECO:0000313" key="2">
    <source>
        <dbReference type="EMBL" id="NEC20511.1"/>
    </source>
</evidence>
<gene>
    <name evidence="2" type="ORF">G3I50_20005</name>
</gene>
<keyword evidence="1" id="KW-0472">Membrane</keyword>